<evidence type="ECO:0000313" key="1">
    <source>
        <dbReference type="EMBL" id="GBO05400.1"/>
    </source>
</evidence>
<sequence length="182" mass="19874">MQRTFALGVVVLGIECSGPNCALGGSCWNRNKRPGLRTRWCCWVKMQRTVCDSGGAAGIECSGPRSHLVEAACWNRNAVDRMRMVRWCWNECSGPLTATRWELLVDRCSGPANCARWSCWCWNECSGPNCRIRGAAGAGIMQRTLTAHSVVLLRNAGTVDSSNAGWNLTCSTRHCGCCAGIE</sequence>
<evidence type="ECO:0000313" key="2">
    <source>
        <dbReference type="Proteomes" id="UP000499080"/>
    </source>
</evidence>
<keyword evidence="2" id="KW-1185">Reference proteome</keyword>
<proteinExistence type="predicted"/>
<accession>A0A4Y2U141</accession>
<dbReference type="PROSITE" id="PS51257">
    <property type="entry name" value="PROKAR_LIPOPROTEIN"/>
    <property type="match status" value="1"/>
</dbReference>
<dbReference type="Proteomes" id="UP000499080">
    <property type="component" value="Unassembled WGS sequence"/>
</dbReference>
<reference evidence="1 2" key="1">
    <citation type="journal article" date="2019" name="Sci. Rep.">
        <title>Orb-weaving spider Araneus ventricosus genome elucidates the spidroin gene catalogue.</title>
        <authorList>
            <person name="Kono N."/>
            <person name="Nakamura H."/>
            <person name="Ohtoshi R."/>
            <person name="Moran D.A.P."/>
            <person name="Shinohara A."/>
            <person name="Yoshida Y."/>
            <person name="Fujiwara M."/>
            <person name="Mori M."/>
            <person name="Tomita M."/>
            <person name="Arakawa K."/>
        </authorList>
    </citation>
    <scope>NUCLEOTIDE SEQUENCE [LARGE SCALE GENOMIC DNA]</scope>
</reference>
<dbReference type="AlphaFoldDB" id="A0A4Y2U141"/>
<gene>
    <name evidence="1" type="ORF">AVEN_6040_1</name>
</gene>
<protein>
    <submittedName>
        <fullName evidence="1">Uncharacterized protein</fullName>
    </submittedName>
</protein>
<comment type="caution">
    <text evidence="1">The sequence shown here is derived from an EMBL/GenBank/DDBJ whole genome shotgun (WGS) entry which is preliminary data.</text>
</comment>
<dbReference type="EMBL" id="BGPR01032055">
    <property type="protein sequence ID" value="GBO05400.1"/>
    <property type="molecule type" value="Genomic_DNA"/>
</dbReference>
<organism evidence="1 2">
    <name type="scientific">Araneus ventricosus</name>
    <name type="common">Orbweaver spider</name>
    <name type="synonym">Epeira ventricosa</name>
    <dbReference type="NCBI Taxonomy" id="182803"/>
    <lineage>
        <taxon>Eukaryota</taxon>
        <taxon>Metazoa</taxon>
        <taxon>Ecdysozoa</taxon>
        <taxon>Arthropoda</taxon>
        <taxon>Chelicerata</taxon>
        <taxon>Arachnida</taxon>
        <taxon>Araneae</taxon>
        <taxon>Araneomorphae</taxon>
        <taxon>Entelegynae</taxon>
        <taxon>Araneoidea</taxon>
        <taxon>Araneidae</taxon>
        <taxon>Araneus</taxon>
    </lineage>
</organism>
<name>A0A4Y2U141_ARAVE</name>